<comment type="subcellular location">
    <subcellularLocation>
        <location evidence="2">Secreted</location>
    </subcellularLocation>
</comment>
<accession>G8YZT0</accession>
<evidence type="ECO:0000256" key="1">
    <source>
        <dbReference type="ARBA" id="ARBA00001678"/>
    </source>
</evidence>
<dbReference type="Gene3D" id="3.20.20.80">
    <property type="entry name" value="Glycosidases"/>
    <property type="match status" value="1"/>
</dbReference>
<feature type="signal peptide" evidence="9">
    <location>
        <begin position="1"/>
        <end position="19"/>
    </location>
</feature>
<evidence type="ECO:0000259" key="10">
    <source>
        <dbReference type="Pfam" id="PF26410"/>
    </source>
</evidence>
<keyword evidence="7 11" id="KW-0378">Hydrolase</keyword>
<dbReference type="PANTHER" id="PTHR31451">
    <property type="match status" value="1"/>
</dbReference>
<evidence type="ECO:0000313" key="11">
    <source>
        <dbReference type="EMBL" id="CCA94935.1"/>
    </source>
</evidence>
<evidence type="ECO:0000256" key="7">
    <source>
        <dbReference type="ARBA" id="ARBA00022801"/>
    </source>
</evidence>
<dbReference type="GO" id="GO:0005576">
    <property type="term" value="C:extracellular region"/>
    <property type="evidence" value="ECO:0007669"/>
    <property type="project" value="UniProtKB-SubCell"/>
</dbReference>
<evidence type="ECO:0000256" key="6">
    <source>
        <dbReference type="ARBA" id="ARBA00022729"/>
    </source>
</evidence>
<keyword evidence="6 9" id="KW-0732">Signal</keyword>
<dbReference type="EMBL" id="FR865941">
    <property type="protein sequence ID" value="CCA94935.1"/>
    <property type="molecule type" value="mRNA"/>
</dbReference>
<evidence type="ECO:0000256" key="8">
    <source>
        <dbReference type="ARBA" id="ARBA00023295"/>
    </source>
</evidence>
<evidence type="ECO:0000256" key="3">
    <source>
        <dbReference type="ARBA" id="ARBA00005641"/>
    </source>
</evidence>
<gene>
    <name evidence="11" type="primary">gh5</name>
</gene>
<feature type="chain" id="PRO_5003518934" description="mannan endo-1,4-beta-mannosidase" evidence="9">
    <location>
        <begin position="20"/>
        <end position="396"/>
    </location>
</feature>
<dbReference type="PANTHER" id="PTHR31451:SF10">
    <property type="entry name" value="MANNAN ENDO-1,4-BETA-MANNOSIDASE B"/>
    <property type="match status" value="1"/>
</dbReference>
<name>G8YZT0_9EUKA</name>
<evidence type="ECO:0000256" key="2">
    <source>
        <dbReference type="ARBA" id="ARBA00004613"/>
    </source>
</evidence>
<keyword evidence="5" id="KW-0964">Secreted</keyword>
<evidence type="ECO:0000256" key="5">
    <source>
        <dbReference type="ARBA" id="ARBA00022525"/>
    </source>
</evidence>
<sequence>MKFSVLFPLSIALASSAFGAPNIQAAGADNQPAPVFPIGNGGDKFAKTAGRLFDLDDRVGYFAGSNAWWLAHLLENSDVDLVLNQVANTQYKILRVWGFGNVNEIPVDPDPTHAVWFQVLNSTGSFINYGANGLQRLDYVVSSAERHGVKLVLPFMNNWDDFGGINTYSAAFGSNATTFYTTASSQAAYKSYIKTLVTRYAKSSAIFAWELGNEPRCHGCDTSVITKWATEISAYIKSLDPNHLVTLGDEGWLTPADAIGDGSYAYSGIEGIDFVANLAIKTLDYGVFHLYPDSWGYNYTWGSTWIEEHDAVGKAAGKPVILEEYGSPFPHNHTGVERPWQQTVLKSGVAADQIWQFAPAGTKIDVNDLADVNSIFYNDTEYVPLARVHAAQMLEK</sequence>
<dbReference type="InterPro" id="IPR017853">
    <property type="entry name" value="GH"/>
</dbReference>
<keyword evidence="8" id="KW-0326">Glycosidase</keyword>
<dbReference type="FunFam" id="3.20.20.80:FF:000076">
    <property type="entry name" value="Mannan endo-1,4-beta-mannosidase A"/>
    <property type="match status" value="1"/>
</dbReference>
<dbReference type="GO" id="GO:0016985">
    <property type="term" value="F:mannan endo-1,4-beta-mannosidase activity"/>
    <property type="evidence" value="ECO:0007669"/>
    <property type="project" value="UniProtKB-EC"/>
</dbReference>
<dbReference type="EC" id="3.2.1.78" evidence="4"/>
<dbReference type="InterPro" id="IPR045053">
    <property type="entry name" value="MAN-like"/>
</dbReference>
<protein>
    <recommendedName>
        <fullName evidence="4">mannan endo-1,4-beta-mannosidase</fullName>
        <ecNumber evidence="4">3.2.1.78</ecNumber>
    </recommendedName>
</protein>
<organism evidence="11">
    <name type="scientific">uncultured eukaryote</name>
    <dbReference type="NCBI Taxonomy" id="100272"/>
    <lineage>
        <taxon>Eukaryota</taxon>
        <taxon>environmental samples</taxon>
    </lineage>
</organism>
<dbReference type="SUPFAM" id="SSF51445">
    <property type="entry name" value="(Trans)glycosidases"/>
    <property type="match status" value="1"/>
</dbReference>
<evidence type="ECO:0000256" key="4">
    <source>
        <dbReference type="ARBA" id="ARBA00012706"/>
    </source>
</evidence>
<dbReference type="InterPro" id="IPR001547">
    <property type="entry name" value="Glyco_hydro_5"/>
</dbReference>
<dbReference type="GO" id="GO:0046355">
    <property type="term" value="P:mannan catabolic process"/>
    <property type="evidence" value="ECO:0007669"/>
    <property type="project" value="UniProtKB-ARBA"/>
</dbReference>
<feature type="domain" description="Glycoside hydrolase family 5" evidence="10">
    <location>
        <begin position="44"/>
        <end position="326"/>
    </location>
</feature>
<evidence type="ECO:0000256" key="9">
    <source>
        <dbReference type="SAM" id="SignalP"/>
    </source>
</evidence>
<reference evidence="11" key="1">
    <citation type="journal article" date="2012" name="PLoS ONE">
        <title>Metatranscriptomics reveals the diversity of genes expressed by eukaryotes in forest soils.</title>
        <authorList>
            <person name="Damon C."/>
            <person name="Lehembre F."/>
            <person name="Oger-Desfeux C."/>
            <person name="Luis P."/>
            <person name="Ranger J."/>
            <person name="Fraissinet-Tachet L."/>
            <person name="Marmeisse R."/>
        </authorList>
    </citation>
    <scope>NUCLEOTIDE SEQUENCE</scope>
</reference>
<comment type="similarity">
    <text evidence="3">Belongs to the glycosyl hydrolase 5 (cellulase A) family.</text>
</comment>
<dbReference type="Pfam" id="PF26410">
    <property type="entry name" value="GH5_mannosidase"/>
    <property type="match status" value="1"/>
</dbReference>
<comment type="catalytic activity">
    <reaction evidence="1">
        <text>Random hydrolysis of (1-&gt;4)-beta-D-mannosidic linkages in mannans, galactomannans and glucomannans.</text>
        <dbReference type="EC" id="3.2.1.78"/>
    </reaction>
</comment>
<proteinExistence type="evidence at transcript level"/>
<dbReference type="AlphaFoldDB" id="G8YZT0"/>